<reference evidence="14" key="1">
    <citation type="submission" date="2025-08" db="UniProtKB">
        <authorList>
            <consortium name="RefSeq"/>
        </authorList>
    </citation>
    <scope>IDENTIFICATION</scope>
</reference>
<evidence type="ECO:0000256" key="10">
    <source>
        <dbReference type="ARBA" id="ARBA00025374"/>
    </source>
</evidence>
<comment type="subunit">
    <text evidence="4">Ring-shaped heterooctamer of six TSN and two TSNAX subunits, DNA/RNA binding occurs inside the ring.</text>
</comment>
<dbReference type="PANTHER" id="PTHR10741">
    <property type="entry name" value="TRANSLIN AND TRANSLIN ASSOCIATED PROTEIN X"/>
    <property type="match status" value="1"/>
</dbReference>
<evidence type="ECO:0000256" key="9">
    <source>
        <dbReference type="ARBA" id="ARBA00023242"/>
    </source>
</evidence>
<evidence type="ECO:0000256" key="11">
    <source>
        <dbReference type="ARBA" id="ARBA00025410"/>
    </source>
</evidence>
<dbReference type="Gene3D" id="1.20.58.200">
    <property type="entry name" value="Translin, domain 2"/>
    <property type="match status" value="1"/>
</dbReference>
<dbReference type="GeneID" id="106818344"/>
<gene>
    <name evidence="14" type="primary">LOC106818344</name>
</gene>
<evidence type="ECO:0000256" key="12">
    <source>
        <dbReference type="ARBA" id="ARBA00030513"/>
    </source>
</evidence>
<organism evidence="13 14">
    <name type="scientific">Priapulus caudatus</name>
    <name type="common">Priapulid worm</name>
    <dbReference type="NCBI Taxonomy" id="37621"/>
    <lineage>
        <taxon>Eukaryota</taxon>
        <taxon>Metazoa</taxon>
        <taxon>Ecdysozoa</taxon>
        <taxon>Scalidophora</taxon>
        <taxon>Priapulida</taxon>
        <taxon>Priapulimorpha</taxon>
        <taxon>Priapulimorphida</taxon>
        <taxon>Priapulidae</taxon>
        <taxon>Priapulus</taxon>
    </lineage>
</organism>
<keyword evidence="6" id="KW-0963">Cytoplasm</keyword>
<dbReference type="Proteomes" id="UP000695022">
    <property type="component" value="Unplaced"/>
</dbReference>
<evidence type="ECO:0000256" key="3">
    <source>
        <dbReference type="ARBA" id="ARBA00005902"/>
    </source>
</evidence>
<keyword evidence="9" id="KW-0539">Nucleus</keyword>
<dbReference type="CDD" id="cd14819">
    <property type="entry name" value="Translin"/>
    <property type="match status" value="1"/>
</dbReference>
<protein>
    <recommendedName>
        <fullName evidence="5">Translin</fullName>
    </recommendedName>
    <alternativeName>
        <fullName evidence="12">Component 3 of promoter of RISC</fullName>
    </alternativeName>
</protein>
<dbReference type="InterPro" id="IPR016069">
    <property type="entry name" value="Translin_C"/>
</dbReference>
<evidence type="ECO:0000256" key="5">
    <source>
        <dbReference type="ARBA" id="ARBA00022196"/>
    </source>
</evidence>
<evidence type="ECO:0000313" key="14">
    <source>
        <dbReference type="RefSeq" id="XP_014678545.1"/>
    </source>
</evidence>
<evidence type="ECO:0000256" key="7">
    <source>
        <dbReference type="ARBA" id="ARBA00022884"/>
    </source>
</evidence>
<dbReference type="InterPro" id="IPR002848">
    <property type="entry name" value="Translin_fam"/>
</dbReference>
<evidence type="ECO:0000256" key="4">
    <source>
        <dbReference type="ARBA" id="ARBA00011685"/>
    </source>
</evidence>
<dbReference type="Gene3D" id="1.20.58.190">
    <property type="entry name" value="Translin, domain 1"/>
    <property type="match status" value="1"/>
</dbReference>
<dbReference type="InterPro" id="IPR033956">
    <property type="entry name" value="Translin"/>
</dbReference>
<evidence type="ECO:0000256" key="2">
    <source>
        <dbReference type="ARBA" id="ARBA00004496"/>
    </source>
</evidence>
<keyword evidence="7" id="KW-0694">RNA-binding</keyword>
<evidence type="ECO:0000256" key="8">
    <source>
        <dbReference type="ARBA" id="ARBA00023125"/>
    </source>
</evidence>
<dbReference type="Pfam" id="PF01997">
    <property type="entry name" value="Translin"/>
    <property type="match status" value="1"/>
</dbReference>
<evidence type="ECO:0000256" key="1">
    <source>
        <dbReference type="ARBA" id="ARBA00004123"/>
    </source>
</evidence>
<sequence>MEAARVTEVFCGFQKYIDSEQDKRDEVRQLVKDLEQSAREILAVMQIIHTDEGLKTISKVCEKARHHFETVRAQFAVLAACVPPSEYFRFNDHWRFVVQRLSFLAALIVYMESEMLITKEEAAAILGIKSSREAGFHLDLDDYLTSTLTLASELSRLAVNAVVAGDYSRPVRVASFVGDLANGFRLLNLKNDSLRKRCDALKYDVKKVEEVVYDLSIRGLRPADA</sequence>
<comment type="function">
    <text evidence="10">DNA-binding protein that specifically recognizes consensus sequences at the breakpoint junctions in chromosomal translocations, mostly involving immunoglobulin (Ig)/T-cell receptor gene segments. Seems to recognize single-stranded DNA ends generated by staggered breaks occurring at recombination hot spots.</text>
</comment>
<name>A0ABM1F274_PRICU</name>
<evidence type="ECO:0000256" key="6">
    <source>
        <dbReference type="ARBA" id="ARBA00022490"/>
    </source>
</evidence>
<dbReference type="RefSeq" id="XP_014678545.1">
    <property type="nucleotide sequence ID" value="XM_014823059.1"/>
</dbReference>
<dbReference type="InterPro" id="IPR016068">
    <property type="entry name" value="Translin_N"/>
</dbReference>
<comment type="similarity">
    <text evidence="3">Belongs to the translin family.</text>
</comment>
<keyword evidence="8" id="KW-0238">DNA-binding</keyword>
<dbReference type="InterPro" id="IPR036081">
    <property type="entry name" value="Translin_sf"/>
</dbReference>
<evidence type="ECO:0000313" key="13">
    <source>
        <dbReference type="Proteomes" id="UP000695022"/>
    </source>
</evidence>
<proteinExistence type="inferred from homology"/>
<comment type="function">
    <text evidence="11">Exhibits both single-stranded and double-stranded endoribonuclease activity. May act as an activator of RNA-induced silencing complex (RISC) by facilitating endonucleolytic cleavage of the siRNA passenger strand.</text>
</comment>
<accession>A0ABM1F274</accession>
<dbReference type="SUPFAM" id="SSF74784">
    <property type="entry name" value="Translin"/>
    <property type="match status" value="1"/>
</dbReference>
<comment type="subcellular location">
    <subcellularLocation>
        <location evidence="2">Cytoplasm</location>
    </subcellularLocation>
    <subcellularLocation>
        <location evidence="1">Nucleus</location>
    </subcellularLocation>
</comment>
<keyword evidence="13" id="KW-1185">Reference proteome</keyword>